<comment type="caution">
    <text evidence="2">The sequence shown here is derived from an EMBL/GenBank/DDBJ whole genome shotgun (WGS) entry which is preliminary data.</text>
</comment>
<dbReference type="EMBL" id="BSTJ01000008">
    <property type="protein sequence ID" value="GLY78118.1"/>
    <property type="molecule type" value="Genomic_DNA"/>
</dbReference>
<evidence type="ECO:0000256" key="1">
    <source>
        <dbReference type="SAM" id="MobiDB-lite"/>
    </source>
</evidence>
<gene>
    <name evidence="2" type="ORF">Airi01_063850</name>
</gene>
<sequence length="279" mass="29586">MRGLRPGAVVSEEPEREVARWGDGDDRLGHEMAELVGRLSAEDDMDRETRGRLLGRFARLLAASARRAGAAGVGRGRWLTDTFMEIAPHVPVRDLETLSRHHDGLRGEALADSLVRAAQRATTGVGAAGGALAAIQFTAPPLLLTAPAQILAETVVVGTIEVKLIAELHEVYGVQVPGSGTARGMVFLQLWAGQRGFDPLQPGSVTAALGVAAKAGLRKRLLRTFGRHFTTLGPFLTGAVAGGALNNAATRRLAEKVRDDLRGQHVEELRRPPSIEGGG</sequence>
<evidence type="ECO:0000313" key="3">
    <source>
        <dbReference type="Proteomes" id="UP001165135"/>
    </source>
</evidence>
<feature type="region of interest" description="Disordered" evidence="1">
    <location>
        <begin position="1"/>
        <end position="24"/>
    </location>
</feature>
<evidence type="ECO:0000313" key="2">
    <source>
        <dbReference type="EMBL" id="GLY78118.1"/>
    </source>
</evidence>
<organism evidence="2 3">
    <name type="scientific">Actinoallomurus iriomotensis</name>
    <dbReference type="NCBI Taxonomy" id="478107"/>
    <lineage>
        <taxon>Bacteria</taxon>
        <taxon>Bacillati</taxon>
        <taxon>Actinomycetota</taxon>
        <taxon>Actinomycetes</taxon>
        <taxon>Streptosporangiales</taxon>
        <taxon>Thermomonosporaceae</taxon>
        <taxon>Actinoallomurus</taxon>
    </lineage>
</organism>
<name>A0A9W6RLY6_9ACTN</name>
<dbReference type="Proteomes" id="UP001165135">
    <property type="component" value="Unassembled WGS sequence"/>
</dbReference>
<dbReference type="AlphaFoldDB" id="A0A9W6RLY6"/>
<reference evidence="2" key="1">
    <citation type="submission" date="2023-03" db="EMBL/GenBank/DDBJ databases">
        <title>Actinoallomurus iriomotensis NBRC 103681.</title>
        <authorList>
            <person name="Ichikawa N."/>
            <person name="Sato H."/>
            <person name="Tonouchi N."/>
        </authorList>
    </citation>
    <scope>NUCLEOTIDE SEQUENCE</scope>
    <source>
        <strain evidence="2">NBRC 103681</strain>
    </source>
</reference>
<accession>A0A9W6RLY6</accession>
<evidence type="ECO:0008006" key="4">
    <source>
        <dbReference type="Google" id="ProtNLM"/>
    </source>
</evidence>
<protein>
    <recommendedName>
        <fullName evidence="4">EcsC protein family protein</fullName>
    </recommendedName>
</protein>
<proteinExistence type="predicted"/>